<feature type="signal peptide" evidence="9">
    <location>
        <begin position="1"/>
        <end position="18"/>
    </location>
</feature>
<dbReference type="Gene3D" id="3.10.100.10">
    <property type="entry name" value="Mannose-Binding Protein A, subunit A"/>
    <property type="match status" value="4"/>
</dbReference>
<keyword evidence="7" id="KW-0675">Receptor</keyword>
<dbReference type="EMBL" id="JAEAOA010001656">
    <property type="protein sequence ID" value="KAK3584310.1"/>
    <property type="molecule type" value="Genomic_DNA"/>
</dbReference>
<evidence type="ECO:0000256" key="7">
    <source>
        <dbReference type="ARBA" id="ARBA00023170"/>
    </source>
</evidence>
<protein>
    <recommendedName>
        <fullName evidence="10">Link domain-containing protein</fullName>
    </recommendedName>
</protein>
<dbReference type="GO" id="GO:0004888">
    <property type="term" value="F:transmembrane signaling receptor activity"/>
    <property type="evidence" value="ECO:0007669"/>
    <property type="project" value="TreeGrafter"/>
</dbReference>
<dbReference type="Pfam" id="PF00193">
    <property type="entry name" value="Xlink"/>
    <property type="match status" value="4"/>
</dbReference>
<sequence length="467" mass="51925">MNCITWFGVLAAFVVATSEAIALKKSSLYLDIELCKGLGIGLGTELYPISSSSFALSGRRFATASQKVTYYSTNYNMDFNAAKAYCESKGTYIATFEDLQAAYYDGYEKPSCGWTANGISYLVMQEATDDYASIGVIPCSLESNLGVFCRRPIPVFLSKNLRGEYNMTLTEARQHCHGKGSRLATFEDLVHAYHLGYEICNCGWADNGLAYAITQTPNHACMTSVGVVKCSSPMSWNAFCRSTEYGTEPYLLPSPVETYLTHSGRRFATPSQKVIYHSTTYDMDFVAAKTYCESRRTYVATFEDLKEAYYDGYETPRCGWTANGISYLVMQEATDDYASIGVIPCSLESKRGVFCRRPTPVYISNDSRGDYKMTLDEARQHCHGKGTSLATFEDVAQAYSLGYETCNCGWTDNGFAYLVMQKPTQKCLTSVGVIKCSWQNTWNAFCKGSAFSCLLYEQNSLCSFQSL</sequence>
<feature type="chain" id="PRO_5042173675" description="Link domain-containing protein" evidence="9">
    <location>
        <begin position="19"/>
        <end position="467"/>
    </location>
</feature>
<keyword evidence="5" id="KW-0472">Membrane</keyword>
<feature type="domain" description="Link" evidence="10">
    <location>
        <begin position="64"/>
        <end position="151"/>
    </location>
</feature>
<dbReference type="GO" id="GO:0005540">
    <property type="term" value="F:hyaluronic acid binding"/>
    <property type="evidence" value="ECO:0007669"/>
    <property type="project" value="InterPro"/>
</dbReference>
<evidence type="ECO:0000313" key="11">
    <source>
        <dbReference type="EMBL" id="KAK3584310.1"/>
    </source>
</evidence>
<evidence type="ECO:0000313" key="12">
    <source>
        <dbReference type="Proteomes" id="UP001195483"/>
    </source>
</evidence>
<evidence type="ECO:0000256" key="9">
    <source>
        <dbReference type="SAM" id="SignalP"/>
    </source>
</evidence>
<keyword evidence="12" id="KW-1185">Reference proteome</keyword>
<dbReference type="InterPro" id="IPR016186">
    <property type="entry name" value="C-type_lectin-like/link_sf"/>
</dbReference>
<dbReference type="SUPFAM" id="SSF56436">
    <property type="entry name" value="C-type lectin-like"/>
    <property type="match status" value="4"/>
</dbReference>
<dbReference type="GO" id="GO:0007155">
    <property type="term" value="P:cell adhesion"/>
    <property type="evidence" value="ECO:0007669"/>
    <property type="project" value="InterPro"/>
</dbReference>
<dbReference type="InterPro" id="IPR000538">
    <property type="entry name" value="Link_dom"/>
</dbReference>
<keyword evidence="8" id="KW-0325">Glycoprotein</keyword>
<reference evidence="11" key="1">
    <citation type="journal article" date="2021" name="Genome Biol. Evol.">
        <title>A High-Quality Reference Genome for a Parasitic Bivalve with Doubly Uniparental Inheritance (Bivalvia: Unionida).</title>
        <authorList>
            <person name="Smith C.H."/>
        </authorList>
    </citation>
    <scope>NUCLEOTIDE SEQUENCE</scope>
    <source>
        <strain evidence="11">CHS0354</strain>
    </source>
</reference>
<proteinExistence type="predicted"/>
<feature type="domain" description="Link" evidence="10">
    <location>
        <begin position="360"/>
        <end position="448"/>
    </location>
</feature>
<evidence type="ECO:0000256" key="8">
    <source>
        <dbReference type="ARBA" id="ARBA00023180"/>
    </source>
</evidence>
<evidence type="ECO:0000256" key="3">
    <source>
        <dbReference type="ARBA" id="ARBA00022729"/>
    </source>
</evidence>
<evidence type="ECO:0000256" key="2">
    <source>
        <dbReference type="ARBA" id="ARBA00022692"/>
    </source>
</evidence>
<feature type="domain" description="Link" evidence="10">
    <location>
        <begin position="270"/>
        <end position="357"/>
    </location>
</feature>
<dbReference type="PANTHER" id="PTHR10225">
    <property type="entry name" value="HYALURONAN RECEPTOR"/>
    <property type="match status" value="1"/>
</dbReference>
<dbReference type="PANTHER" id="PTHR10225:SF5">
    <property type="entry name" value="C-TYPE LECTIN DOMAIN-CONTAINING PROTEIN"/>
    <property type="match status" value="1"/>
</dbReference>
<organism evidence="11 12">
    <name type="scientific">Potamilus streckersoni</name>
    <dbReference type="NCBI Taxonomy" id="2493646"/>
    <lineage>
        <taxon>Eukaryota</taxon>
        <taxon>Metazoa</taxon>
        <taxon>Spiralia</taxon>
        <taxon>Lophotrochozoa</taxon>
        <taxon>Mollusca</taxon>
        <taxon>Bivalvia</taxon>
        <taxon>Autobranchia</taxon>
        <taxon>Heteroconchia</taxon>
        <taxon>Palaeoheterodonta</taxon>
        <taxon>Unionida</taxon>
        <taxon>Unionoidea</taxon>
        <taxon>Unionidae</taxon>
        <taxon>Ambleminae</taxon>
        <taxon>Lampsilini</taxon>
        <taxon>Potamilus</taxon>
    </lineage>
</organism>
<name>A0AAE0VPJ4_9BIVA</name>
<evidence type="ECO:0000256" key="6">
    <source>
        <dbReference type="ARBA" id="ARBA00023157"/>
    </source>
</evidence>
<keyword evidence="3 9" id="KW-0732">Signal</keyword>
<reference evidence="11" key="2">
    <citation type="journal article" date="2021" name="Genome Biol. Evol.">
        <title>Developing a high-quality reference genome for a parasitic bivalve with doubly uniparental inheritance (Bivalvia: Unionida).</title>
        <authorList>
            <person name="Smith C.H."/>
        </authorList>
    </citation>
    <scope>NUCLEOTIDE SEQUENCE</scope>
    <source>
        <strain evidence="11">CHS0354</strain>
        <tissue evidence="11">Mantle</tissue>
    </source>
</reference>
<dbReference type="Proteomes" id="UP001195483">
    <property type="component" value="Unassembled WGS sequence"/>
</dbReference>
<comment type="subcellular location">
    <subcellularLocation>
        <location evidence="1">Membrane</location>
        <topology evidence="1">Single-pass membrane protein</topology>
    </subcellularLocation>
</comment>
<evidence type="ECO:0000256" key="5">
    <source>
        <dbReference type="ARBA" id="ARBA00023136"/>
    </source>
</evidence>
<dbReference type="GO" id="GO:0005886">
    <property type="term" value="C:plasma membrane"/>
    <property type="evidence" value="ECO:0007669"/>
    <property type="project" value="TreeGrafter"/>
</dbReference>
<keyword evidence="6" id="KW-1015">Disulfide bond</keyword>
<keyword evidence="2" id="KW-0812">Transmembrane</keyword>
<dbReference type="InterPro" id="IPR016187">
    <property type="entry name" value="CTDL_fold"/>
</dbReference>
<accession>A0AAE0VPJ4</accession>
<gene>
    <name evidence="11" type="ORF">CHS0354_027432</name>
</gene>
<evidence type="ECO:0000256" key="4">
    <source>
        <dbReference type="ARBA" id="ARBA00022989"/>
    </source>
</evidence>
<reference evidence="11" key="3">
    <citation type="submission" date="2023-05" db="EMBL/GenBank/DDBJ databases">
        <authorList>
            <person name="Smith C.H."/>
        </authorList>
    </citation>
    <scope>NUCLEOTIDE SEQUENCE</scope>
    <source>
        <strain evidence="11">CHS0354</strain>
        <tissue evidence="11">Mantle</tissue>
    </source>
</reference>
<evidence type="ECO:0000256" key="1">
    <source>
        <dbReference type="ARBA" id="ARBA00004167"/>
    </source>
</evidence>
<feature type="domain" description="Link" evidence="10">
    <location>
        <begin position="154"/>
        <end position="242"/>
    </location>
</feature>
<dbReference type="SMART" id="SM00445">
    <property type="entry name" value="LINK"/>
    <property type="match status" value="3"/>
</dbReference>
<dbReference type="InterPro" id="IPR043210">
    <property type="entry name" value="CD44_antigen-like"/>
</dbReference>
<evidence type="ECO:0000259" key="10">
    <source>
        <dbReference type="PROSITE" id="PS50963"/>
    </source>
</evidence>
<keyword evidence="4" id="KW-1133">Transmembrane helix</keyword>
<dbReference type="AlphaFoldDB" id="A0AAE0VPJ4"/>
<dbReference type="PROSITE" id="PS50963">
    <property type="entry name" value="LINK_2"/>
    <property type="match status" value="4"/>
</dbReference>
<comment type="caution">
    <text evidence="11">The sequence shown here is derived from an EMBL/GenBank/DDBJ whole genome shotgun (WGS) entry which is preliminary data.</text>
</comment>